<sequence>MGEILMKKVGVLLLIVLAFGAIAVPSFGADAYSEKVEQKYTVHWDGSADLKFITTLYGPSDMLNSTKEGILKVGLENATEMLVNQRVQLFSQLGMNLANASGTVKGYDSDGPLITEITGKVLDFAKYYSYDGIWEIELDVLRTLQISQVDLTSLNRTFDFEDHYSIVLPEDAEIVSIPSDYSRESGKSYVSINVDVHGNEIIVDARMHFDENITKDDLQKLYSDFQPFIIQYRGRPGQEGNYSVWSSKTETNITIGKEETVIDTLMEYIAPEDYVNYLKLMVMYQGEDAIIQSIYQNNLLAFQQQGISVKDWSIKFENVNSTAPLRLRFHWVLANYTKANNNTYVHDPSLGLRDVSVKGRLTDGINQTTTIRIILPEGSKFTQIPDDIHVEANGSQITMKVTKVSDKEVVLESSAYVRYGMLARDYFAMMEKVPERVEVKYNVEEKTGSTCGPAFLVGLAVVPLLLRRRK</sequence>
<reference evidence="1 2" key="1">
    <citation type="journal article" date="2005" name="Genome Res.">
        <title>Complete genome sequence of the hyperthermophilic archaeon Thermococcus kodakaraensis KOD1 and comparison with Pyrococcus genomes.</title>
        <authorList>
            <person name="Fukui T."/>
            <person name="Atomi H."/>
            <person name="Kanai T."/>
            <person name="Matsumi R."/>
            <person name="Fujiwara S."/>
            <person name="Imanaka T."/>
        </authorList>
    </citation>
    <scope>NUCLEOTIDE SEQUENCE [LARGE SCALE GENOMIC DNA]</scope>
    <source>
        <strain evidence="2">ATCC BAA-918 / JCM 12380 / KOD1</strain>
    </source>
</reference>
<name>Q5JID1_THEKO</name>
<dbReference type="HOGENOM" id="CLU_584791_0_0_2"/>
<dbReference type="NCBIfam" id="TIGR04288">
    <property type="entry name" value="CGP_CTERM"/>
    <property type="match status" value="1"/>
</dbReference>
<dbReference type="PATRIC" id="fig|69014.16.peg.963"/>
<dbReference type="eggNOG" id="arCOG08609">
    <property type="taxonomic scope" value="Archaea"/>
</dbReference>
<keyword evidence="2" id="KW-1185">Reference proteome</keyword>
<dbReference type="KEGG" id="tko:TK0985"/>
<dbReference type="Proteomes" id="UP000000536">
    <property type="component" value="Chromosome"/>
</dbReference>
<dbReference type="InterPro" id="IPR027552">
    <property type="entry name" value="CGP_CTERM"/>
</dbReference>
<dbReference type="EnsemblBacteria" id="BAD85174">
    <property type="protein sequence ID" value="BAD85174"/>
    <property type="gene ID" value="TK0985"/>
</dbReference>
<dbReference type="AlphaFoldDB" id="Q5JID1"/>
<dbReference type="STRING" id="69014.TK0985"/>
<evidence type="ECO:0000313" key="2">
    <source>
        <dbReference type="Proteomes" id="UP000000536"/>
    </source>
</evidence>
<dbReference type="EMBL" id="AP006878">
    <property type="protein sequence ID" value="BAD85174.1"/>
    <property type="molecule type" value="Genomic_DNA"/>
</dbReference>
<accession>Q5JID1</accession>
<gene>
    <name evidence="1" type="ordered locus">TK0985</name>
</gene>
<protein>
    <submittedName>
        <fullName evidence="1">Uncharacterized protein</fullName>
    </submittedName>
</protein>
<proteinExistence type="predicted"/>
<dbReference type="InParanoid" id="Q5JID1"/>
<organism evidence="1 2">
    <name type="scientific">Thermococcus kodakarensis (strain ATCC BAA-918 / JCM 12380 / KOD1)</name>
    <name type="common">Pyrococcus kodakaraensis (strain KOD1)</name>
    <dbReference type="NCBI Taxonomy" id="69014"/>
    <lineage>
        <taxon>Archaea</taxon>
        <taxon>Methanobacteriati</taxon>
        <taxon>Methanobacteriota</taxon>
        <taxon>Thermococci</taxon>
        <taxon>Thermococcales</taxon>
        <taxon>Thermococcaceae</taxon>
        <taxon>Thermococcus</taxon>
    </lineage>
</organism>
<evidence type="ECO:0000313" key="1">
    <source>
        <dbReference type="EMBL" id="BAD85174.1"/>
    </source>
</evidence>